<gene>
    <name evidence="1" type="ORF">HAX54_002938</name>
</gene>
<protein>
    <submittedName>
        <fullName evidence="1">Uncharacterized protein</fullName>
    </submittedName>
</protein>
<accession>A0ABS8WRP4</accession>
<sequence length="121" mass="13573">MKESRVLLRSGKRKVVWWLCGREEQRVNLVVFLVVSGGEEGGLVATAADDGEERRKRCCPGDCWRGAALVIVGEADAACCPRKKWRRGRRGKKRVCDARRFSGRPVAFWCTGVDVPVARQK</sequence>
<dbReference type="Proteomes" id="UP000823775">
    <property type="component" value="Unassembled WGS sequence"/>
</dbReference>
<evidence type="ECO:0000313" key="1">
    <source>
        <dbReference type="EMBL" id="MCE3215607.1"/>
    </source>
</evidence>
<name>A0ABS8WRP4_DATST</name>
<comment type="caution">
    <text evidence="1">The sequence shown here is derived from an EMBL/GenBank/DDBJ whole genome shotgun (WGS) entry which is preliminary data.</text>
</comment>
<evidence type="ECO:0000313" key="2">
    <source>
        <dbReference type="Proteomes" id="UP000823775"/>
    </source>
</evidence>
<reference evidence="1 2" key="1">
    <citation type="journal article" date="2021" name="BMC Genomics">
        <title>Datura genome reveals duplications of psychoactive alkaloid biosynthetic genes and high mutation rate following tissue culture.</title>
        <authorList>
            <person name="Rajewski A."/>
            <person name="Carter-House D."/>
            <person name="Stajich J."/>
            <person name="Litt A."/>
        </authorList>
    </citation>
    <scope>NUCLEOTIDE SEQUENCE [LARGE SCALE GENOMIC DNA]</scope>
    <source>
        <strain evidence="1">AR-01</strain>
    </source>
</reference>
<proteinExistence type="predicted"/>
<dbReference type="EMBL" id="JACEIK010011319">
    <property type="protein sequence ID" value="MCE3215607.1"/>
    <property type="molecule type" value="Genomic_DNA"/>
</dbReference>
<keyword evidence="2" id="KW-1185">Reference proteome</keyword>
<organism evidence="1 2">
    <name type="scientific">Datura stramonium</name>
    <name type="common">Jimsonweed</name>
    <name type="synonym">Common thornapple</name>
    <dbReference type="NCBI Taxonomy" id="4076"/>
    <lineage>
        <taxon>Eukaryota</taxon>
        <taxon>Viridiplantae</taxon>
        <taxon>Streptophyta</taxon>
        <taxon>Embryophyta</taxon>
        <taxon>Tracheophyta</taxon>
        <taxon>Spermatophyta</taxon>
        <taxon>Magnoliopsida</taxon>
        <taxon>eudicotyledons</taxon>
        <taxon>Gunneridae</taxon>
        <taxon>Pentapetalae</taxon>
        <taxon>asterids</taxon>
        <taxon>lamiids</taxon>
        <taxon>Solanales</taxon>
        <taxon>Solanaceae</taxon>
        <taxon>Solanoideae</taxon>
        <taxon>Datureae</taxon>
        <taxon>Datura</taxon>
    </lineage>
</organism>